<comment type="caution">
    <text evidence="2">The sequence shown here is derived from an EMBL/GenBank/DDBJ whole genome shotgun (WGS) entry which is preliminary data.</text>
</comment>
<keyword evidence="1" id="KW-0732">Signal</keyword>
<evidence type="ECO:0000256" key="1">
    <source>
        <dbReference type="SAM" id="SignalP"/>
    </source>
</evidence>
<feature type="signal peptide" evidence="1">
    <location>
        <begin position="1"/>
        <end position="20"/>
    </location>
</feature>
<reference evidence="2 3" key="1">
    <citation type="submission" date="2019-04" db="EMBL/GenBank/DDBJ databases">
        <title>Thalassotalea guangxiensis sp. nov., isolated from sediment of the coastal wetland.</title>
        <authorList>
            <person name="Zheng S."/>
            <person name="Zhang D."/>
        </authorList>
    </citation>
    <scope>NUCLEOTIDE SEQUENCE [LARGE SCALE GENOMIC DNA]</scope>
    <source>
        <strain evidence="2 3">ZS-4</strain>
    </source>
</reference>
<dbReference type="InterPro" id="IPR018759">
    <property type="entry name" value="BBP2_2"/>
</dbReference>
<keyword evidence="3" id="KW-1185">Reference proteome</keyword>
<dbReference type="SUPFAM" id="SSF56935">
    <property type="entry name" value="Porins"/>
    <property type="match status" value="1"/>
</dbReference>
<gene>
    <name evidence="2" type="ORF">E8M12_10995</name>
</gene>
<evidence type="ECO:0000313" key="2">
    <source>
        <dbReference type="EMBL" id="TKB44656.1"/>
    </source>
</evidence>
<evidence type="ECO:0000313" key="3">
    <source>
        <dbReference type="Proteomes" id="UP000307999"/>
    </source>
</evidence>
<protein>
    <submittedName>
        <fullName evidence="2">Uncharacterized protein</fullName>
    </submittedName>
</protein>
<dbReference type="Proteomes" id="UP000307999">
    <property type="component" value="Unassembled WGS sequence"/>
</dbReference>
<feature type="chain" id="PRO_5020341346" evidence="1">
    <location>
        <begin position="21"/>
        <end position="415"/>
    </location>
</feature>
<sequence>MFNNRQYLCAMILMSFQASAVEPNAIDLGGFDLIPSLVIEQSFDSNILKAQDANQEIDSWITQVKPKLELENLYQGDEYRLFYELNSAYFYSSSDDNFTNQVLKGEIKWVLDRYNRFNVFVDYAIDHERRGEGYSIGFGDYYQQPTQYTVTQAGALYSYGALSALARIDIKAKVRDVSWESLYESDLNIDILDAGNGLAPDQIDFTRWREYSMNEVGATFFRKLTGKTQLTADLIIKNFNYADDPFQADNLDSKQDGFYLGVEWESTGLTTGYAKLGYERKSFDSSARGDASGVRWLVGVLWTPLTYSNFDFSTSRQTTEQKGQGNAIDNTYIGLRWHHKWLNRLSTTLNLASSNDKYEGSGREDDNGIYGIHASYHMRRNIDVAAGVNYIDRDSNQNLFDYSGMTFTVSLLLTL</sequence>
<dbReference type="Pfam" id="PF10082">
    <property type="entry name" value="BBP2_2"/>
    <property type="match status" value="1"/>
</dbReference>
<proteinExistence type="predicted"/>
<dbReference type="RefSeq" id="WP_136736190.1">
    <property type="nucleotide sequence ID" value="NZ_SWDB01000027.1"/>
</dbReference>
<accession>A0A4U1B3P5</accession>
<name>A0A4U1B3P5_9GAMM</name>
<organism evidence="2 3">
    <name type="scientific">Thalassotalea mangrovi</name>
    <dbReference type="NCBI Taxonomy" id="2572245"/>
    <lineage>
        <taxon>Bacteria</taxon>
        <taxon>Pseudomonadati</taxon>
        <taxon>Pseudomonadota</taxon>
        <taxon>Gammaproteobacteria</taxon>
        <taxon>Alteromonadales</taxon>
        <taxon>Colwelliaceae</taxon>
        <taxon>Thalassotalea</taxon>
    </lineage>
</organism>
<dbReference type="AlphaFoldDB" id="A0A4U1B3P5"/>
<dbReference type="OrthoDB" id="9153755at2"/>
<dbReference type="EMBL" id="SWDB01000027">
    <property type="protein sequence ID" value="TKB44656.1"/>
    <property type="molecule type" value="Genomic_DNA"/>
</dbReference>